<dbReference type="Pfam" id="PF13181">
    <property type="entry name" value="TPR_8"/>
    <property type="match status" value="2"/>
</dbReference>
<dbReference type="GO" id="GO:0030943">
    <property type="term" value="F:mitochondrion targeting sequence binding"/>
    <property type="evidence" value="ECO:0007669"/>
    <property type="project" value="TreeGrafter"/>
</dbReference>
<dbReference type="SUPFAM" id="SSF48452">
    <property type="entry name" value="TPR-like"/>
    <property type="match status" value="1"/>
</dbReference>
<organism evidence="9 10">
    <name type="scientific">Stygiobacter electus</name>
    <dbReference type="NCBI Taxonomy" id="3032292"/>
    <lineage>
        <taxon>Bacteria</taxon>
        <taxon>Pseudomonadati</taxon>
        <taxon>Ignavibacteriota</taxon>
        <taxon>Ignavibacteria</taxon>
        <taxon>Ignavibacteriales</taxon>
        <taxon>Melioribacteraceae</taxon>
        <taxon>Stygiobacter</taxon>
    </lineage>
</organism>
<dbReference type="GO" id="GO:0008320">
    <property type="term" value="F:protein transmembrane transporter activity"/>
    <property type="evidence" value="ECO:0007669"/>
    <property type="project" value="TreeGrafter"/>
</dbReference>
<feature type="repeat" description="TPR" evidence="8">
    <location>
        <begin position="104"/>
        <end position="137"/>
    </location>
</feature>
<evidence type="ECO:0000256" key="8">
    <source>
        <dbReference type="PROSITE-ProRule" id="PRU00339"/>
    </source>
</evidence>
<dbReference type="PANTHER" id="PTHR46208">
    <property type="entry name" value="MITOCHONDRIAL IMPORT RECEPTOR SUBUNIT TOM70"/>
    <property type="match status" value="1"/>
</dbReference>
<sequence length="300" mass="34046">MKKSFSKNIVFVCWFLAVLYSGIIAQSANGSVNKTIEQSNLLNQTVDGENSLENIRKYYEKILETDSTNYDAFTNLGVIWQQKGDMEKSLGYFEKAVKFHPKRARAYHNLGILNSIIGNLDEAVVNLNKAAELDSNSPNSIRQLGIIYLQNEKLNEAIGSFNCALMRDNKDTESYLGKSLAYWLLKDYDKVLAVVGEMRSLGLRFNRMELLLADVYFKKKDYENAMKYAKLDETENSSKAEGHYLLGVLYEINGEKNKAELEFEEATSITQQNPQASLELSINIFFNAGIKRTDESEADE</sequence>
<evidence type="ECO:0000256" key="1">
    <source>
        <dbReference type="ARBA" id="ARBA00004167"/>
    </source>
</evidence>
<protein>
    <submittedName>
        <fullName evidence="9">Tetratricopeptide repeat protein</fullName>
    </submittedName>
</protein>
<dbReference type="Gene3D" id="1.25.40.10">
    <property type="entry name" value="Tetratricopeptide repeat domain"/>
    <property type="match status" value="2"/>
</dbReference>
<keyword evidence="2" id="KW-0812">Transmembrane</keyword>
<dbReference type="PANTHER" id="PTHR46208:SF1">
    <property type="entry name" value="MITOCHONDRIAL IMPORT RECEPTOR SUBUNIT TOM70"/>
    <property type="match status" value="1"/>
</dbReference>
<evidence type="ECO:0000256" key="3">
    <source>
        <dbReference type="ARBA" id="ARBA00022737"/>
    </source>
</evidence>
<evidence type="ECO:0000256" key="4">
    <source>
        <dbReference type="ARBA" id="ARBA00022803"/>
    </source>
</evidence>
<keyword evidence="4 8" id="KW-0802">TPR repeat</keyword>
<keyword evidence="5" id="KW-1133">Transmembrane helix</keyword>
<comment type="similarity">
    <text evidence="7">Belongs to the Tom70 family.</text>
</comment>
<comment type="caution">
    <text evidence="9">The sequence shown here is derived from an EMBL/GenBank/DDBJ whole genome shotgun (WGS) entry which is preliminary data.</text>
</comment>
<evidence type="ECO:0000256" key="2">
    <source>
        <dbReference type="ARBA" id="ARBA00022692"/>
    </source>
</evidence>
<dbReference type="Proteomes" id="UP001221302">
    <property type="component" value="Unassembled WGS sequence"/>
</dbReference>
<feature type="repeat" description="TPR" evidence="8">
    <location>
        <begin position="70"/>
        <end position="103"/>
    </location>
</feature>
<gene>
    <name evidence="9" type="ORF">P0M35_13225</name>
</gene>
<dbReference type="PROSITE" id="PS50005">
    <property type="entry name" value="TPR"/>
    <property type="match status" value="4"/>
</dbReference>
<accession>A0AAE3NY73</accession>
<dbReference type="Pfam" id="PF13431">
    <property type="entry name" value="TPR_17"/>
    <property type="match status" value="1"/>
</dbReference>
<evidence type="ECO:0000313" key="9">
    <source>
        <dbReference type="EMBL" id="MDF1613121.1"/>
    </source>
</evidence>
<keyword evidence="3" id="KW-0677">Repeat</keyword>
<dbReference type="EMBL" id="JARGDL010000027">
    <property type="protein sequence ID" value="MDF1613121.1"/>
    <property type="molecule type" value="Genomic_DNA"/>
</dbReference>
<dbReference type="AlphaFoldDB" id="A0AAE3NY73"/>
<evidence type="ECO:0000256" key="7">
    <source>
        <dbReference type="ARBA" id="ARBA00038030"/>
    </source>
</evidence>
<dbReference type="InterPro" id="IPR011990">
    <property type="entry name" value="TPR-like_helical_dom_sf"/>
</dbReference>
<comment type="subcellular location">
    <subcellularLocation>
        <location evidence="1">Membrane</location>
        <topology evidence="1">Single-pass membrane protein</topology>
    </subcellularLocation>
</comment>
<dbReference type="RefSeq" id="WP_321536892.1">
    <property type="nucleotide sequence ID" value="NZ_JARGDL010000027.1"/>
</dbReference>
<name>A0AAE3NY73_9BACT</name>
<dbReference type="GO" id="GO:0016020">
    <property type="term" value="C:membrane"/>
    <property type="evidence" value="ECO:0007669"/>
    <property type="project" value="UniProtKB-SubCell"/>
</dbReference>
<dbReference type="SMART" id="SM00028">
    <property type="entry name" value="TPR"/>
    <property type="match status" value="5"/>
</dbReference>
<feature type="repeat" description="TPR" evidence="8">
    <location>
        <begin position="138"/>
        <end position="171"/>
    </location>
</feature>
<evidence type="ECO:0000256" key="6">
    <source>
        <dbReference type="ARBA" id="ARBA00023136"/>
    </source>
</evidence>
<dbReference type="PROSITE" id="PS50293">
    <property type="entry name" value="TPR_REGION"/>
    <property type="match status" value="1"/>
</dbReference>
<evidence type="ECO:0000256" key="5">
    <source>
        <dbReference type="ARBA" id="ARBA00022989"/>
    </source>
</evidence>
<evidence type="ECO:0000313" key="10">
    <source>
        <dbReference type="Proteomes" id="UP001221302"/>
    </source>
</evidence>
<keyword evidence="6" id="KW-0472">Membrane</keyword>
<reference evidence="9" key="1">
    <citation type="submission" date="2023-03" db="EMBL/GenBank/DDBJ databases">
        <title>Stygiobacter electus gen. nov., sp. nov., facultatively anaerobic thermotolerant bacterium of the class Ignavibacteria from a well of Yessentuki mineral water deposit.</title>
        <authorList>
            <person name="Podosokorskaya O.A."/>
            <person name="Elcheninov A.G."/>
            <person name="Petrova N.F."/>
            <person name="Zavarzina D.G."/>
            <person name="Kublanov I.V."/>
            <person name="Merkel A.Y."/>
        </authorList>
    </citation>
    <scope>NUCLEOTIDE SEQUENCE</scope>
    <source>
        <strain evidence="9">09-Me</strain>
    </source>
</reference>
<dbReference type="GO" id="GO:0030150">
    <property type="term" value="P:protein import into mitochondrial matrix"/>
    <property type="evidence" value="ECO:0007669"/>
    <property type="project" value="TreeGrafter"/>
</dbReference>
<proteinExistence type="inferred from homology"/>
<feature type="repeat" description="TPR" evidence="8">
    <location>
        <begin position="240"/>
        <end position="273"/>
    </location>
</feature>
<dbReference type="InterPro" id="IPR019734">
    <property type="entry name" value="TPR_rpt"/>
</dbReference>
<keyword evidence="10" id="KW-1185">Reference proteome</keyword>